<dbReference type="RefSeq" id="WP_249847561.1">
    <property type="nucleotide sequence ID" value="NZ_JAMGBD010000001.1"/>
</dbReference>
<dbReference type="Gene3D" id="3.40.710.10">
    <property type="entry name" value="DD-peptidase/beta-lactamase superfamily"/>
    <property type="match status" value="1"/>
</dbReference>
<comment type="catalytic activity">
    <reaction evidence="1 6">
        <text>a beta-lactam + H2O = a substituted beta-amino acid</text>
        <dbReference type="Rhea" id="RHEA:20401"/>
        <dbReference type="ChEBI" id="CHEBI:15377"/>
        <dbReference type="ChEBI" id="CHEBI:35627"/>
        <dbReference type="ChEBI" id="CHEBI:140347"/>
        <dbReference type="EC" id="3.5.2.6"/>
    </reaction>
</comment>
<feature type="domain" description="Beta-lactamase class A catalytic" evidence="8">
    <location>
        <begin position="46"/>
        <end position="244"/>
    </location>
</feature>
<dbReference type="GO" id="GO:0016787">
    <property type="term" value="F:hydrolase activity"/>
    <property type="evidence" value="ECO:0007669"/>
    <property type="project" value="UniProtKB-KW"/>
</dbReference>
<dbReference type="PANTHER" id="PTHR35333:SF3">
    <property type="entry name" value="BETA-LACTAMASE-TYPE TRANSPEPTIDASE FOLD CONTAINING PROTEIN"/>
    <property type="match status" value="1"/>
</dbReference>
<evidence type="ECO:0000313" key="9">
    <source>
        <dbReference type="EMBL" id="MCL6683556.1"/>
    </source>
</evidence>
<reference evidence="9" key="1">
    <citation type="submission" date="2022-05" db="EMBL/GenBank/DDBJ databases">
        <authorList>
            <person name="Jo J.-H."/>
            <person name="Im W.-T."/>
        </authorList>
    </citation>
    <scope>NUCLEOTIDE SEQUENCE</scope>
    <source>
        <strain evidence="9">SE158</strain>
    </source>
</reference>
<dbReference type="Pfam" id="PF13354">
    <property type="entry name" value="Beta-lactamase2"/>
    <property type="match status" value="1"/>
</dbReference>
<dbReference type="PANTHER" id="PTHR35333">
    <property type="entry name" value="BETA-LACTAMASE"/>
    <property type="match status" value="1"/>
</dbReference>
<dbReference type="SUPFAM" id="SSF56601">
    <property type="entry name" value="beta-lactamase/transpeptidase-like"/>
    <property type="match status" value="1"/>
</dbReference>
<keyword evidence="4 6" id="KW-0378">Hydrolase</keyword>
<proteinExistence type="inferred from homology"/>
<evidence type="ECO:0000256" key="4">
    <source>
        <dbReference type="ARBA" id="ARBA00022801"/>
    </source>
</evidence>
<evidence type="ECO:0000256" key="5">
    <source>
        <dbReference type="ARBA" id="ARBA00023251"/>
    </source>
</evidence>
<evidence type="ECO:0000256" key="1">
    <source>
        <dbReference type="ARBA" id="ARBA00001526"/>
    </source>
</evidence>
<evidence type="ECO:0000256" key="2">
    <source>
        <dbReference type="ARBA" id="ARBA00009009"/>
    </source>
</evidence>
<accession>A0ABT0RLM9</accession>
<evidence type="ECO:0000259" key="8">
    <source>
        <dbReference type="Pfam" id="PF13354"/>
    </source>
</evidence>
<keyword evidence="10" id="KW-1185">Reference proteome</keyword>
<comment type="similarity">
    <text evidence="2 6">Belongs to the class-A beta-lactamase family.</text>
</comment>
<keyword evidence="7" id="KW-0732">Signal</keyword>
<dbReference type="InterPro" id="IPR023650">
    <property type="entry name" value="Beta-lactam_class-A_AS"/>
</dbReference>
<evidence type="ECO:0000256" key="3">
    <source>
        <dbReference type="ARBA" id="ARBA00012865"/>
    </source>
</evidence>
<sequence>MRRLTGALVCFYALIATPALAEAPDGLRFLESNLSSIANSSPGNIGIAALDLKTGELVAVHGDQAFPMASTVKVAVAANYLAQVEFGQRDLDEIIGGQTASQLMARMLIHSDNHATDLLIRNLGGPAKIQSWLEQRNVTGLRIDRNIADLLAAKRDLWDVRDSASPKAMVELLRRIDNGTLLRPQSKSYLLRLMAQCQTGKNRMRYLLPAGTPVEHKTGTLTGLTSDVGFITLPNGRRLAVAFFARAGTNRPQTIATAAKAVYDGFVYYLRQPFTVSFGSQYGTP</sequence>
<dbReference type="InterPro" id="IPR012338">
    <property type="entry name" value="Beta-lactam/transpept-like"/>
</dbReference>
<evidence type="ECO:0000256" key="6">
    <source>
        <dbReference type="RuleBase" id="RU361140"/>
    </source>
</evidence>
<gene>
    <name evidence="9" type="ORF">LZ536_06530</name>
</gene>
<evidence type="ECO:0000256" key="7">
    <source>
        <dbReference type="SAM" id="SignalP"/>
    </source>
</evidence>
<organism evidence="9 10">
    <name type="scientific">Sphingomonas alba</name>
    <dbReference type="NCBI Taxonomy" id="2908208"/>
    <lineage>
        <taxon>Bacteria</taxon>
        <taxon>Pseudomonadati</taxon>
        <taxon>Pseudomonadota</taxon>
        <taxon>Alphaproteobacteria</taxon>
        <taxon>Sphingomonadales</taxon>
        <taxon>Sphingomonadaceae</taxon>
        <taxon>Sphingomonas</taxon>
    </lineage>
</organism>
<keyword evidence="5 6" id="KW-0046">Antibiotic resistance</keyword>
<dbReference type="EMBL" id="JAMGBD010000001">
    <property type="protein sequence ID" value="MCL6683556.1"/>
    <property type="molecule type" value="Genomic_DNA"/>
</dbReference>
<feature type="signal peptide" evidence="7">
    <location>
        <begin position="1"/>
        <end position="21"/>
    </location>
</feature>
<protein>
    <recommendedName>
        <fullName evidence="3 6">Beta-lactamase</fullName>
        <ecNumber evidence="3 6">3.5.2.6</ecNumber>
    </recommendedName>
</protein>
<dbReference type="EC" id="3.5.2.6" evidence="3 6"/>
<dbReference type="PROSITE" id="PS00146">
    <property type="entry name" value="BETA_LACTAMASE_A"/>
    <property type="match status" value="1"/>
</dbReference>
<dbReference type="InterPro" id="IPR000871">
    <property type="entry name" value="Beta-lactam_class-A"/>
</dbReference>
<dbReference type="InterPro" id="IPR045155">
    <property type="entry name" value="Beta-lactam_cat"/>
</dbReference>
<evidence type="ECO:0000313" key="10">
    <source>
        <dbReference type="Proteomes" id="UP001165363"/>
    </source>
</evidence>
<feature type="chain" id="PRO_5046309872" description="Beta-lactamase" evidence="7">
    <location>
        <begin position="22"/>
        <end position="285"/>
    </location>
</feature>
<comment type="caution">
    <text evidence="9">The sequence shown here is derived from an EMBL/GenBank/DDBJ whole genome shotgun (WGS) entry which is preliminary data.</text>
</comment>
<dbReference type="PRINTS" id="PR00118">
    <property type="entry name" value="BLACTAMASEA"/>
</dbReference>
<dbReference type="Proteomes" id="UP001165363">
    <property type="component" value="Unassembled WGS sequence"/>
</dbReference>
<name>A0ABT0RLM9_9SPHN</name>